<sequence>MVAFKQIPQNLRVPLFYAEVDNSKANSAQQTMRTLIVGQITSSGAATANLPVICPSLGEAQSLAGLGSQLALMYEAYRAADSFGEVWLLPLADDAGATAATGTITFTGAPTANGTLSLYVGGVLVAQPVVSGQAVAAIATALAATITALPSLPVTATANTGVVTLTAKNKGPCGNEVDLRLNYRGSPSGEATPAGLTVAISAMAGGATPPTLTSGFAALADEPYDFIVFPYTDATSLDALKTLLNDSTGRWSWARQIYGHGFAAHRGTIGALTTFGVSRNDQHVSILGFYDSPTPAWIVAADFAGTSAVSLRADPGTPLQTLALTTMLAPPIASRFDLSSRNTLLWDGISTFNVGADGTCRLENVITTYQKNGFGAADDSYLEIETMFLLAYVLRELKSVVTSKYARVKLAADGTRFGPAANVVTPAIIKADLIAKYRELEYAGYVQNGDAFKAGLVVEKNRTNPNRVDVLWPGVLINQLRIFALLAQFRLS</sequence>
<dbReference type="InterPro" id="IPR020287">
    <property type="entry name" value="Tail_sheath_C"/>
</dbReference>
<accession>A0A1X7F970</accession>
<organism evidence="4 5">
    <name type="scientific">Azospirillum oryzae</name>
    <dbReference type="NCBI Taxonomy" id="286727"/>
    <lineage>
        <taxon>Bacteria</taxon>
        <taxon>Pseudomonadati</taxon>
        <taxon>Pseudomonadota</taxon>
        <taxon>Alphaproteobacteria</taxon>
        <taxon>Rhodospirillales</taxon>
        <taxon>Azospirillaceae</taxon>
        <taxon>Azospirillum</taxon>
    </lineage>
</organism>
<gene>
    <name evidence="4" type="ORF">SAMN02982917_2361</name>
</gene>
<feature type="domain" description="Tail sheath protein subtilisin-like" evidence="2">
    <location>
        <begin position="205"/>
        <end position="368"/>
    </location>
</feature>
<dbReference type="InterPro" id="IPR035089">
    <property type="entry name" value="Phage_sheath_subtilisin"/>
</dbReference>
<evidence type="ECO:0000256" key="1">
    <source>
        <dbReference type="ARBA" id="ARBA00008005"/>
    </source>
</evidence>
<dbReference type="Proteomes" id="UP000192936">
    <property type="component" value="Unassembled WGS sequence"/>
</dbReference>
<dbReference type="AlphaFoldDB" id="A0A1X7F970"/>
<protein>
    <submittedName>
        <fullName evidence="4">Mu-like prophage tail sheath protein gpL</fullName>
    </submittedName>
</protein>
<dbReference type="Pfam" id="PF17482">
    <property type="entry name" value="Phage_sheath_1C"/>
    <property type="match status" value="1"/>
</dbReference>
<evidence type="ECO:0000313" key="5">
    <source>
        <dbReference type="Proteomes" id="UP000192936"/>
    </source>
</evidence>
<dbReference type="InterPro" id="IPR007067">
    <property type="entry name" value="Tail_sheath"/>
</dbReference>
<comment type="similarity">
    <text evidence="1">Belongs to the myoviridae tail sheath protein family.</text>
</comment>
<dbReference type="PIRSF" id="PIRSF007349">
    <property type="entry name" value="Tsp_L"/>
    <property type="match status" value="1"/>
</dbReference>
<dbReference type="EMBL" id="FXAK01000005">
    <property type="protein sequence ID" value="SMF48264.1"/>
    <property type="molecule type" value="Genomic_DNA"/>
</dbReference>
<dbReference type="OrthoDB" id="5442644at2"/>
<reference evidence="4 5" key="1">
    <citation type="submission" date="2017-04" db="EMBL/GenBank/DDBJ databases">
        <authorList>
            <person name="Afonso C.L."/>
            <person name="Miller P.J."/>
            <person name="Scott M.A."/>
            <person name="Spackman E."/>
            <person name="Goraichik I."/>
            <person name="Dimitrov K.M."/>
            <person name="Suarez D.L."/>
            <person name="Swayne D.E."/>
        </authorList>
    </citation>
    <scope>NUCLEOTIDE SEQUENCE [LARGE SCALE GENOMIC DNA]</scope>
    <source>
        <strain evidence="4 5">A2P</strain>
    </source>
</reference>
<dbReference type="STRING" id="286727.SAMN02982917_2361"/>
<dbReference type="Pfam" id="PF04984">
    <property type="entry name" value="Phage_sheath_1"/>
    <property type="match status" value="1"/>
</dbReference>
<evidence type="ECO:0000259" key="2">
    <source>
        <dbReference type="Pfam" id="PF04984"/>
    </source>
</evidence>
<proteinExistence type="inferred from homology"/>
<evidence type="ECO:0000259" key="3">
    <source>
        <dbReference type="Pfam" id="PF17482"/>
    </source>
</evidence>
<name>A0A1X7F970_9PROT</name>
<feature type="domain" description="Tail sheath protein C-terminal" evidence="3">
    <location>
        <begin position="377"/>
        <end position="489"/>
    </location>
</feature>
<evidence type="ECO:0000313" key="4">
    <source>
        <dbReference type="EMBL" id="SMF48264.1"/>
    </source>
</evidence>
<dbReference type="RefSeq" id="WP_085085481.1">
    <property type="nucleotide sequence ID" value="NZ_FXAK01000005.1"/>
</dbReference>